<dbReference type="PANTHER" id="PTHR30483:SF6">
    <property type="entry name" value="PERIPLASMIC BINDING PROTEIN OF ABC TRANSPORTER FOR NATURAL AMINO ACIDS"/>
    <property type="match status" value="1"/>
</dbReference>
<evidence type="ECO:0000256" key="4">
    <source>
        <dbReference type="ARBA" id="ARBA00022970"/>
    </source>
</evidence>
<dbReference type="Proteomes" id="UP000196053">
    <property type="component" value="Chromosome I"/>
</dbReference>
<keyword evidence="2" id="KW-0813">Transport</keyword>
<dbReference type="InterPro" id="IPR051010">
    <property type="entry name" value="BCAA_transport"/>
</dbReference>
<reference evidence="8" key="1">
    <citation type="submission" date="2015-09" db="EMBL/GenBank/DDBJ databases">
        <authorList>
            <person name="Wibberg D."/>
        </authorList>
    </citation>
    <scope>NUCLEOTIDE SEQUENCE [LARGE SCALE GENOMIC DNA]</scope>
    <source>
        <strain evidence="8">SD1D</strain>
    </source>
</reference>
<keyword evidence="8" id="KW-1185">Reference proteome</keyword>
<accession>A0A0K8J7D2</accession>
<dbReference type="PRINTS" id="PR00337">
    <property type="entry name" value="LEUILEVALBP"/>
</dbReference>
<dbReference type="EMBL" id="LN879430">
    <property type="protein sequence ID" value="CUH93571.1"/>
    <property type="molecule type" value="Genomic_DNA"/>
</dbReference>
<evidence type="ECO:0000313" key="7">
    <source>
        <dbReference type="EMBL" id="CUH93571.1"/>
    </source>
</evidence>
<dbReference type="KEGG" id="hsd:SD1D_2035"/>
<dbReference type="AlphaFoldDB" id="A0A0K8J7D2"/>
<sequence length="399" mass="43144">MKKRIIGLFLTLCIMMVSLAACGTKDETLDGKDQGQQTDDQTDAKKFYIGGIGPITGDAAVYGQHVMKSAEIAVKEINEAGGINGAMIEFRFEDDVHDPEKSVNAYNTLKDWGMQILMGTVTSNPSNAVKEEAYADNMFMLTPSASAPEVVQYDNAFQVCFTDPNQGMASAKYIADNNLASKVAVIYNSSDVYSTGIYEKFAEEAKKQNLEIVATEAFTSDNKSDFNVQLQKAKSGGAELIFLPIYYEEATLVLTQAAAMDYKPIFFGCDGLDGILGVENFDKSLAEGVMLLTPFAADADDERTQEFVKKFKEANDGVVPNQFGADAYDAIYIIKAAIEESGVTPDMSVSDICDGLKEAMTKITVDGLTGSGMTWTSSGEVNKEPLAVVIKNGKYVSAD</sequence>
<evidence type="ECO:0000256" key="1">
    <source>
        <dbReference type="ARBA" id="ARBA00010062"/>
    </source>
</evidence>
<protein>
    <submittedName>
        <fullName evidence="7">Putative secreted protein</fullName>
    </submittedName>
</protein>
<dbReference type="CDD" id="cd06347">
    <property type="entry name" value="PBP1_ABC_LivK_ligand_binding-like"/>
    <property type="match status" value="1"/>
</dbReference>
<dbReference type="GO" id="GO:0006865">
    <property type="term" value="P:amino acid transport"/>
    <property type="evidence" value="ECO:0007669"/>
    <property type="project" value="UniProtKB-KW"/>
</dbReference>
<evidence type="ECO:0000256" key="5">
    <source>
        <dbReference type="SAM" id="SignalP"/>
    </source>
</evidence>
<dbReference type="PROSITE" id="PS51257">
    <property type="entry name" value="PROKAR_LIPOPROTEIN"/>
    <property type="match status" value="1"/>
</dbReference>
<name>A0A0K8J7D2_9FIRM</name>
<dbReference type="InterPro" id="IPR000709">
    <property type="entry name" value="Leu_Ile_Val-bd"/>
</dbReference>
<dbReference type="InterPro" id="IPR028082">
    <property type="entry name" value="Peripla_BP_I"/>
</dbReference>
<dbReference type="Pfam" id="PF13458">
    <property type="entry name" value="Peripla_BP_6"/>
    <property type="match status" value="1"/>
</dbReference>
<evidence type="ECO:0000256" key="2">
    <source>
        <dbReference type="ARBA" id="ARBA00022448"/>
    </source>
</evidence>
<dbReference type="PANTHER" id="PTHR30483">
    <property type="entry name" value="LEUCINE-SPECIFIC-BINDING PROTEIN"/>
    <property type="match status" value="1"/>
</dbReference>
<comment type="similarity">
    <text evidence="1">Belongs to the leucine-binding protein family.</text>
</comment>
<evidence type="ECO:0000259" key="6">
    <source>
        <dbReference type="Pfam" id="PF13458"/>
    </source>
</evidence>
<keyword evidence="4" id="KW-0029">Amino-acid transport</keyword>
<gene>
    <name evidence="7" type="ORF">SD1D_2035</name>
</gene>
<feature type="domain" description="Leucine-binding protein" evidence="6">
    <location>
        <begin position="48"/>
        <end position="380"/>
    </location>
</feature>
<dbReference type="SUPFAM" id="SSF53822">
    <property type="entry name" value="Periplasmic binding protein-like I"/>
    <property type="match status" value="1"/>
</dbReference>
<keyword evidence="3 5" id="KW-0732">Signal</keyword>
<organism evidence="7 8">
    <name type="scientific">Herbinix luporum</name>
    <dbReference type="NCBI Taxonomy" id="1679721"/>
    <lineage>
        <taxon>Bacteria</taxon>
        <taxon>Bacillati</taxon>
        <taxon>Bacillota</taxon>
        <taxon>Clostridia</taxon>
        <taxon>Lachnospirales</taxon>
        <taxon>Lachnospiraceae</taxon>
        <taxon>Herbinix</taxon>
    </lineage>
</organism>
<feature type="signal peptide" evidence="5">
    <location>
        <begin position="1"/>
        <end position="20"/>
    </location>
</feature>
<evidence type="ECO:0000256" key="3">
    <source>
        <dbReference type="ARBA" id="ARBA00022729"/>
    </source>
</evidence>
<dbReference type="Gene3D" id="3.40.50.2300">
    <property type="match status" value="2"/>
</dbReference>
<evidence type="ECO:0000313" key="8">
    <source>
        <dbReference type="Proteomes" id="UP000196053"/>
    </source>
</evidence>
<dbReference type="InterPro" id="IPR028081">
    <property type="entry name" value="Leu-bd"/>
</dbReference>
<feature type="chain" id="PRO_5005509391" evidence="5">
    <location>
        <begin position="21"/>
        <end position="399"/>
    </location>
</feature>
<proteinExistence type="inferred from homology"/>
<dbReference type="OrthoDB" id="9783240at2"/>
<dbReference type="RefSeq" id="WP_058258807.1">
    <property type="nucleotide sequence ID" value="NZ_DUPS01000058.1"/>
</dbReference>